<proteinExistence type="predicted"/>
<name>A0A8T2VMP4_CERRI</name>
<accession>A0A8T2VMP4</accession>
<evidence type="ECO:0000313" key="3">
    <source>
        <dbReference type="Proteomes" id="UP000825935"/>
    </source>
</evidence>
<dbReference type="EMBL" id="CM035406">
    <property type="protein sequence ID" value="KAH7446825.1"/>
    <property type="molecule type" value="Genomic_DNA"/>
</dbReference>
<dbReference type="Proteomes" id="UP000825935">
    <property type="component" value="Chromosome 1"/>
</dbReference>
<keyword evidence="3" id="KW-1185">Reference proteome</keyword>
<gene>
    <name evidence="2" type="ORF">KP509_01G078000</name>
</gene>
<feature type="signal peptide" evidence="1">
    <location>
        <begin position="1"/>
        <end position="18"/>
    </location>
</feature>
<evidence type="ECO:0000256" key="1">
    <source>
        <dbReference type="SAM" id="SignalP"/>
    </source>
</evidence>
<feature type="chain" id="PRO_5035944802" evidence="1">
    <location>
        <begin position="19"/>
        <end position="37"/>
    </location>
</feature>
<reference evidence="2" key="1">
    <citation type="submission" date="2021-08" db="EMBL/GenBank/DDBJ databases">
        <title>WGS assembly of Ceratopteris richardii.</title>
        <authorList>
            <person name="Marchant D.B."/>
            <person name="Chen G."/>
            <person name="Jenkins J."/>
            <person name="Shu S."/>
            <person name="Leebens-Mack J."/>
            <person name="Grimwood J."/>
            <person name="Schmutz J."/>
            <person name="Soltis P."/>
            <person name="Soltis D."/>
            <person name="Chen Z.-H."/>
        </authorList>
    </citation>
    <scope>NUCLEOTIDE SEQUENCE</scope>
    <source>
        <strain evidence="2">Whitten #5841</strain>
        <tissue evidence="2">Leaf</tissue>
    </source>
</reference>
<comment type="caution">
    <text evidence="2">The sequence shown here is derived from an EMBL/GenBank/DDBJ whole genome shotgun (WGS) entry which is preliminary data.</text>
</comment>
<dbReference type="AlphaFoldDB" id="A0A8T2VMP4"/>
<evidence type="ECO:0000313" key="2">
    <source>
        <dbReference type="EMBL" id="KAH7446825.1"/>
    </source>
</evidence>
<keyword evidence="1" id="KW-0732">Signal</keyword>
<protein>
    <submittedName>
        <fullName evidence="2">Uncharacterized protein</fullName>
    </submittedName>
</protein>
<organism evidence="2 3">
    <name type="scientific">Ceratopteris richardii</name>
    <name type="common">Triangle waterfern</name>
    <dbReference type="NCBI Taxonomy" id="49495"/>
    <lineage>
        <taxon>Eukaryota</taxon>
        <taxon>Viridiplantae</taxon>
        <taxon>Streptophyta</taxon>
        <taxon>Embryophyta</taxon>
        <taxon>Tracheophyta</taxon>
        <taxon>Polypodiopsida</taxon>
        <taxon>Polypodiidae</taxon>
        <taxon>Polypodiales</taxon>
        <taxon>Pteridineae</taxon>
        <taxon>Pteridaceae</taxon>
        <taxon>Parkerioideae</taxon>
        <taxon>Ceratopteris</taxon>
    </lineage>
</organism>
<sequence>MSVRFLITCNWLCVIIRAVILDKAVSCNMLPKHTNSL</sequence>